<keyword evidence="2 7" id="KW-0812">Transmembrane</keyword>
<evidence type="ECO:0000256" key="3">
    <source>
        <dbReference type="ARBA" id="ARBA00022989"/>
    </source>
</evidence>
<keyword evidence="3 7" id="KW-1133">Transmembrane helix</keyword>
<dbReference type="OrthoDB" id="61113at2759"/>
<evidence type="ECO:0000256" key="1">
    <source>
        <dbReference type="ARBA" id="ARBA00004141"/>
    </source>
</evidence>
<dbReference type="PANTHER" id="PTHR33048">
    <property type="entry name" value="PTH11-LIKE INTEGRAL MEMBRANE PROTEIN (AFU_ORTHOLOGUE AFUA_5G11245)"/>
    <property type="match status" value="1"/>
</dbReference>
<comment type="similarity">
    <text evidence="5">Belongs to the SAT4 family.</text>
</comment>
<accession>A0A2V1DQQ6</accession>
<protein>
    <recommendedName>
        <fullName evidence="8">Rhodopsin domain-containing protein</fullName>
    </recommendedName>
</protein>
<feature type="transmembrane region" description="Helical" evidence="7">
    <location>
        <begin position="106"/>
        <end position="127"/>
    </location>
</feature>
<evidence type="ECO:0000313" key="10">
    <source>
        <dbReference type="Proteomes" id="UP000244855"/>
    </source>
</evidence>
<dbReference type="GO" id="GO:0016020">
    <property type="term" value="C:membrane"/>
    <property type="evidence" value="ECO:0007669"/>
    <property type="project" value="UniProtKB-SubCell"/>
</dbReference>
<feature type="region of interest" description="Disordered" evidence="6">
    <location>
        <begin position="329"/>
        <end position="366"/>
    </location>
</feature>
<dbReference type="PANTHER" id="PTHR33048:SF47">
    <property type="entry name" value="INTEGRAL MEMBRANE PROTEIN-RELATED"/>
    <property type="match status" value="1"/>
</dbReference>
<dbReference type="InterPro" id="IPR052337">
    <property type="entry name" value="SAT4-like"/>
</dbReference>
<evidence type="ECO:0000256" key="7">
    <source>
        <dbReference type="SAM" id="Phobius"/>
    </source>
</evidence>
<feature type="domain" description="Rhodopsin" evidence="8">
    <location>
        <begin position="46"/>
        <end position="298"/>
    </location>
</feature>
<feature type="transmembrane region" description="Helical" evidence="7">
    <location>
        <begin position="27"/>
        <end position="50"/>
    </location>
</feature>
<dbReference type="AlphaFoldDB" id="A0A2V1DQQ6"/>
<name>A0A2V1DQQ6_9PLEO</name>
<evidence type="ECO:0000256" key="2">
    <source>
        <dbReference type="ARBA" id="ARBA00022692"/>
    </source>
</evidence>
<feature type="transmembrane region" description="Helical" evidence="7">
    <location>
        <begin position="193"/>
        <end position="218"/>
    </location>
</feature>
<dbReference type="InterPro" id="IPR049326">
    <property type="entry name" value="Rhodopsin_dom_fungi"/>
</dbReference>
<reference evidence="9 10" key="1">
    <citation type="journal article" date="2018" name="Sci. Rep.">
        <title>Comparative genomics provides insights into the lifestyle and reveals functional heterogeneity of dark septate endophytic fungi.</title>
        <authorList>
            <person name="Knapp D.G."/>
            <person name="Nemeth J.B."/>
            <person name="Barry K."/>
            <person name="Hainaut M."/>
            <person name="Henrissat B."/>
            <person name="Johnson J."/>
            <person name="Kuo A."/>
            <person name="Lim J.H.P."/>
            <person name="Lipzen A."/>
            <person name="Nolan M."/>
            <person name="Ohm R.A."/>
            <person name="Tamas L."/>
            <person name="Grigoriev I.V."/>
            <person name="Spatafora J.W."/>
            <person name="Nagy L.G."/>
            <person name="Kovacs G.M."/>
        </authorList>
    </citation>
    <scope>NUCLEOTIDE SEQUENCE [LARGE SCALE GENOMIC DNA]</scope>
    <source>
        <strain evidence="9 10">DSE2036</strain>
    </source>
</reference>
<dbReference type="Proteomes" id="UP000244855">
    <property type="component" value="Unassembled WGS sequence"/>
</dbReference>
<dbReference type="Pfam" id="PF20684">
    <property type="entry name" value="Fung_rhodopsin"/>
    <property type="match status" value="1"/>
</dbReference>
<evidence type="ECO:0000259" key="8">
    <source>
        <dbReference type="Pfam" id="PF20684"/>
    </source>
</evidence>
<feature type="transmembrane region" description="Helical" evidence="7">
    <location>
        <begin position="230"/>
        <end position="254"/>
    </location>
</feature>
<feature type="compositionally biased region" description="Basic and acidic residues" evidence="6">
    <location>
        <begin position="349"/>
        <end position="366"/>
    </location>
</feature>
<feature type="compositionally biased region" description="Polar residues" evidence="6">
    <location>
        <begin position="339"/>
        <end position="348"/>
    </location>
</feature>
<proteinExistence type="inferred from homology"/>
<keyword evidence="10" id="KW-1185">Reference proteome</keyword>
<feature type="transmembrane region" description="Helical" evidence="7">
    <location>
        <begin position="62"/>
        <end position="83"/>
    </location>
</feature>
<evidence type="ECO:0000256" key="5">
    <source>
        <dbReference type="ARBA" id="ARBA00038359"/>
    </source>
</evidence>
<organism evidence="9 10">
    <name type="scientific">Periconia macrospinosa</name>
    <dbReference type="NCBI Taxonomy" id="97972"/>
    <lineage>
        <taxon>Eukaryota</taxon>
        <taxon>Fungi</taxon>
        <taxon>Dikarya</taxon>
        <taxon>Ascomycota</taxon>
        <taxon>Pezizomycotina</taxon>
        <taxon>Dothideomycetes</taxon>
        <taxon>Pleosporomycetidae</taxon>
        <taxon>Pleosporales</taxon>
        <taxon>Massarineae</taxon>
        <taxon>Periconiaceae</taxon>
        <taxon>Periconia</taxon>
    </lineage>
</organism>
<sequence length="407" mass="46299">MTDLLIQSLLLNAPDPNEPLPLSNQPATIYGITLTFLVVSCFFVALRLWVRFRVIHDPGWDDFLVVLACMCNITATAVLLRGIKYGLGRHYLYIGLETMVTYQKHFYVMNAVYVTETAIIKMSLLVQYLRVFKAGSMRWICLSLLGIITAWGFTYGFLTWVPCFPIQAFWDRFKYPNAKCYGFGFDFNKMNDFVGLFVSHTALNMVFDFTIFITPMVLFTTPKLKRKNIFALGGILAFGSIVVMISVWRLYTIIETQAATKPYLDFTWWAPKPLILSCLEIDLAIMVASMPVFWPVVESSFTAIFVTHEVQITEHRRLEDEDDVYELKEGKDGKRKNSLKSNSGNSQEELTKQSSDERKLDGVGDHYKDPYNIAQVDPFGIEASAGVIGVATNVDSTTEKPKWKGYQ</sequence>
<feature type="transmembrane region" description="Helical" evidence="7">
    <location>
        <begin position="139"/>
        <end position="161"/>
    </location>
</feature>
<comment type="subcellular location">
    <subcellularLocation>
        <location evidence="1">Membrane</location>
        <topology evidence="1">Multi-pass membrane protein</topology>
    </subcellularLocation>
</comment>
<keyword evidence="4 7" id="KW-0472">Membrane</keyword>
<dbReference type="EMBL" id="KZ805370">
    <property type="protein sequence ID" value="PVI00608.1"/>
    <property type="molecule type" value="Genomic_DNA"/>
</dbReference>
<evidence type="ECO:0000256" key="4">
    <source>
        <dbReference type="ARBA" id="ARBA00023136"/>
    </source>
</evidence>
<evidence type="ECO:0000313" key="9">
    <source>
        <dbReference type="EMBL" id="PVI00608.1"/>
    </source>
</evidence>
<gene>
    <name evidence="9" type="ORF">DM02DRAFT_562695</name>
</gene>
<evidence type="ECO:0000256" key="6">
    <source>
        <dbReference type="SAM" id="MobiDB-lite"/>
    </source>
</evidence>